<name>A0AAV4P703_9ARAC</name>
<dbReference type="Proteomes" id="UP001054837">
    <property type="component" value="Unassembled WGS sequence"/>
</dbReference>
<sequence>MPDLFLSDFNRENYIDLRTQLDLFVSESVSELRREITCCLALVNKLPLRGSSLSGKFGLPPCLLPLRGRCWVFISGWQSPDYPINSWPLLVIGAHCSIEGDDRQQRNVCGCFLEVDFIAQYLLPREVVEVAATFGYPLPYWIAEKKYQFKARNHQRVVTLFFHLTNML</sequence>
<reference evidence="1 2" key="1">
    <citation type="submission" date="2021-06" db="EMBL/GenBank/DDBJ databases">
        <title>Caerostris darwini draft genome.</title>
        <authorList>
            <person name="Kono N."/>
            <person name="Arakawa K."/>
        </authorList>
    </citation>
    <scope>NUCLEOTIDE SEQUENCE [LARGE SCALE GENOMIC DNA]</scope>
</reference>
<dbReference type="AlphaFoldDB" id="A0AAV4P703"/>
<organism evidence="1 2">
    <name type="scientific">Caerostris darwini</name>
    <dbReference type="NCBI Taxonomy" id="1538125"/>
    <lineage>
        <taxon>Eukaryota</taxon>
        <taxon>Metazoa</taxon>
        <taxon>Ecdysozoa</taxon>
        <taxon>Arthropoda</taxon>
        <taxon>Chelicerata</taxon>
        <taxon>Arachnida</taxon>
        <taxon>Araneae</taxon>
        <taxon>Araneomorphae</taxon>
        <taxon>Entelegynae</taxon>
        <taxon>Araneoidea</taxon>
        <taxon>Araneidae</taxon>
        <taxon>Caerostris</taxon>
    </lineage>
</organism>
<proteinExistence type="predicted"/>
<protein>
    <submittedName>
        <fullName evidence="1">Uncharacterized protein</fullName>
    </submittedName>
</protein>
<keyword evidence="2" id="KW-1185">Reference proteome</keyword>
<evidence type="ECO:0000313" key="2">
    <source>
        <dbReference type="Proteomes" id="UP001054837"/>
    </source>
</evidence>
<dbReference type="EMBL" id="BPLQ01002337">
    <property type="protein sequence ID" value="GIX91694.1"/>
    <property type="molecule type" value="Genomic_DNA"/>
</dbReference>
<accession>A0AAV4P703</accession>
<gene>
    <name evidence="1" type="ORF">CDAR_4711</name>
</gene>
<evidence type="ECO:0000313" key="1">
    <source>
        <dbReference type="EMBL" id="GIX91694.1"/>
    </source>
</evidence>
<comment type="caution">
    <text evidence="1">The sequence shown here is derived from an EMBL/GenBank/DDBJ whole genome shotgun (WGS) entry which is preliminary data.</text>
</comment>